<dbReference type="GO" id="GO:0035269">
    <property type="term" value="P:protein O-linked glycosylation via mannose"/>
    <property type="evidence" value="ECO:0007669"/>
    <property type="project" value="TreeGrafter"/>
</dbReference>
<protein>
    <submittedName>
        <fullName evidence="7">Uncharacterized protein</fullName>
    </submittedName>
</protein>
<keyword evidence="4" id="KW-1133">Transmembrane helix</keyword>
<dbReference type="Gene3D" id="3.90.550.10">
    <property type="entry name" value="Spore Coat Polysaccharide Biosynthesis Protein SpsA, Chain A"/>
    <property type="match status" value="1"/>
</dbReference>
<proteinExistence type="predicted"/>
<keyword evidence="8" id="KW-1185">Reference proteome</keyword>
<keyword evidence="6" id="KW-0325">Glycoprotein</keyword>
<dbReference type="PANTHER" id="PTHR12270">
    <property type="entry name" value="GLYCOSYLTRANSFERASE-RELATED"/>
    <property type="match status" value="1"/>
</dbReference>
<dbReference type="GO" id="GO:0005794">
    <property type="term" value="C:Golgi apparatus"/>
    <property type="evidence" value="ECO:0007669"/>
    <property type="project" value="TreeGrafter"/>
</dbReference>
<dbReference type="GO" id="GO:0042285">
    <property type="term" value="F:xylosyltransferase activity"/>
    <property type="evidence" value="ECO:0007669"/>
    <property type="project" value="TreeGrafter"/>
</dbReference>
<sequence length="351" mass="40651">MRTQNRYAQFFRRHFELFASMDGDQLAFQRLRNCGANKKKPAVNSPDYDEDEVCGEFRAARKIVYRCQRFLAPVVVENSYPSKITLVTQFSMERFQFFEKLAESWEGPISAAVYGSDAEVFQLMEFWKSSKLGKTRKNIGLHGVFKKGPFYPVNYLRNVAINATRSEFIFLLDVDFLPSRGLEGALLSSTAEFAANSVLVVPAFEMTRSGTSELLEKEELLKEWDLGTVQPFRSDVWPQGHAPTNYSRWRESGAQYATSWAQDYEPYFMIRKSDCPLYDRRFVGFGWNKVAHAMQLNRLGFKFNVHPSGFILHQPHAPSFEIHKYRKQPIYRKCMQTLKGEFVRDLITGVL</sequence>
<evidence type="ECO:0000256" key="4">
    <source>
        <dbReference type="ARBA" id="ARBA00022989"/>
    </source>
</evidence>
<evidence type="ECO:0000256" key="3">
    <source>
        <dbReference type="ARBA" id="ARBA00022968"/>
    </source>
</evidence>
<feature type="non-terminal residue" evidence="7">
    <location>
        <position position="351"/>
    </location>
</feature>
<evidence type="ECO:0000256" key="6">
    <source>
        <dbReference type="ARBA" id="ARBA00023180"/>
    </source>
</evidence>
<comment type="subcellular location">
    <subcellularLocation>
        <location evidence="1">Membrane</location>
        <topology evidence="1">Single-pass type II membrane protein</topology>
    </subcellularLocation>
</comment>
<dbReference type="Proteomes" id="UP001177023">
    <property type="component" value="Unassembled WGS sequence"/>
</dbReference>
<dbReference type="EMBL" id="CATQJA010001488">
    <property type="protein sequence ID" value="CAJ0567386.1"/>
    <property type="molecule type" value="Genomic_DNA"/>
</dbReference>
<gene>
    <name evidence="7" type="ORF">MSPICULIGERA_LOCUS5939</name>
</gene>
<dbReference type="AlphaFoldDB" id="A0AA36FZ48"/>
<evidence type="ECO:0000313" key="7">
    <source>
        <dbReference type="EMBL" id="CAJ0567386.1"/>
    </source>
</evidence>
<dbReference type="InterPro" id="IPR051292">
    <property type="entry name" value="Xyl/GlcA_transferase"/>
</dbReference>
<comment type="caution">
    <text evidence="7">The sequence shown here is derived from an EMBL/GenBank/DDBJ whole genome shotgun (WGS) entry which is preliminary data.</text>
</comment>
<dbReference type="Pfam" id="PF13896">
    <property type="entry name" value="Glyco_transf_49"/>
    <property type="match status" value="2"/>
</dbReference>
<evidence type="ECO:0000313" key="8">
    <source>
        <dbReference type="Proteomes" id="UP001177023"/>
    </source>
</evidence>
<dbReference type="GO" id="GO:0016020">
    <property type="term" value="C:membrane"/>
    <property type="evidence" value="ECO:0007669"/>
    <property type="project" value="UniProtKB-SubCell"/>
</dbReference>
<keyword evidence="2" id="KW-0812">Transmembrane</keyword>
<keyword evidence="5" id="KW-0472">Membrane</keyword>
<evidence type="ECO:0000256" key="5">
    <source>
        <dbReference type="ARBA" id="ARBA00023136"/>
    </source>
</evidence>
<keyword evidence="3" id="KW-0735">Signal-anchor</keyword>
<organism evidence="7 8">
    <name type="scientific">Mesorhabditis spiculigera</name>
    <dbReference type="NCBI Taxonomy" id="96644"/>
    <lineage>
        <taxon>Eukaryota</taxon>
        <taxon>Metazoa</taxon>
        <taxon>Ecdysozoa</taxon>
        <taxon>Nematoda</taxon>
        <taxon>Chromadorea</taxon>
        <taxon>Rhabditida</taxon>
        <taxon>Rhabditina</taxon>
        <taxon>Rhabditomorpha</taxon>
        <taxon>Rhabditoidea</taxon>
        <taxon>Rhabditidae</taxon>
        <taxon>Mesorhabditinae</taxon>
        <taxon>Mesorhabditis</taxon>
    </lineage>
</organism>
<reference evidence="7" key="1">
    <citation type="submission" date="2023-06" db="EMBL/GenBank/DDBJ databases">
        <authorList>
            <person name="Delattre M."/>
        </authorList>
    </citation>
    <scope>NUCLEOTIDE SEQUENCE</scope>
    <source>
        <strain evidence="7">AF72</strain>
    </source>
</reference>
<dbReference type="PANTHER" id="PTHR12270:SF25">
    <property type="entry name" value="GLYCOSYLTRANSFERASE-LIKE PROTEIN LARGE"/>
    <property type="match status" value="1"/>
</dbReference>
<name>A0AA36FZ48_9BILA</name>
<evidence type="ECO:0000256" key="1">
    <source>
        <dbReference type="ARBA" id="ARBA00004606"/>
    </source>
</evidence>
<dbReference type="GO" id="GO:0015020">
    <property type="term" value="F:glucuronosyltransferase activity"/>
    <property type="evidence" value="ECO:0007669"/>
    <property type="project" value="TreeGrafter"/>
</dbReference>
<evidence type="ECO:0000256" key="2">
    <source>
        <dbReference type="ARBA" id="ARBA00022692"/>
    </source>
</evidence>
<accession>A0AA36FZ48</accession>
<dbReference type="SUPFAM" id="SSF53448">
    <property type="entry name" value="Nucleotide-diphospho-sugar transferases"/>
    <property type="match status" value="1"/>
</dbReference>
<dbReference type="InterPro" id="IPR029044">
    <property type="entry name" value="Nucleotide-diphossugar_trans"/>
</dbReference>